<dbReference type="EMBL" id="GEFH01000939">
    <property type="protein sequence ID" value="JAP67642.1"/>
    <property type="molecule type" value="mRNA"/>
</dbReference>
<dbReference type="AlphaFoldDB" id="A0A131XMU5"/>
<evidence type="ECO:0000256" key="1">
    <source>
        <dbReference type="SAM" id="SignalP"/>
    </source>
</evidence>
<feature type="signal peptide" evidence="1">
    <location>
        <begin position="1"/>
        <end position="24"/>
    </location>
</feature>
<protein>
    <submittedName>
        <fullName evidence="2">Putative secreted peptide</fullName>
    </submittedName>
</protein>
<reference evidence="2" key="1">
    <citation type="journal article" date="2017" name="Ticks Tick Borne Dis.">
        <title>An insight into the sialome of Hyalomma excavatum.</title>
        <authorList>
            <person name="Ribeiro J.M."/>
            <person name="Slovak M."/>
            <person name="Francischetti I.M."/>
        </authorList>
    </citation>
    <scope>NUCLEOTIDE SEQUENCE</scope>
    <source>
        <strain evidence="2">Samish</strain>
        <tissue evidence="2">Salivary glands</tissue>
    </source>
</reference>
<name>A0A131XMU5_9ACAR</name>
<feature type="chain" id="PRO_5007283929" evidence="1">
    <location>
        <begin position="25"/>
        <end position="84"/>
    </location>
</feature>
<evidence type="ECO:0000313" key="2">
    <source>
        <dbReference type="EMBL" id="JAP67642.1"/>
    </source>
</evidence>
<proteinExistence type="evidence at transcript level"/>
<accession>A0A131XMU5</accession>
<keyword evidence="1" id="KW-0732">Signal</keyword>
<sequence length="84" mass="8839">MSGKFAALCFLLTIIFISDNMVSSTSIACKKGEKPFCTSTKNDPPQCKCVPKNSPCPPTGSKCPSGKPVTSCPTSTPHACYCDC</sequence>
<organism evidence="2">
    <name type="scientific">Hyalomma excavatum</name>
    <dbReference type="NCBI Taxonomy" id="257692"/>
    <lineage>
        <taxon>Eukaryota</taxon>
        <taxon>Metazoa</taxon>
        <taxon>Ecdysozoa</taxon>
        <taxon>Arthropoda</taxon>
        <taxon>Chelicerata</taxon>
        <taxon>Arachnida</taxon>
        <taxon>Acari</taxon>
        <taxon>Parasitiformes</taxon>
        <taxon>Ixodida</taxon>
        <taxon>Ixodoidea</taxon>
        <taxon>Ixodidae</taxon>
        <taxon>Hyalomminae</taxon>
        <taxon>Hyalomma</taxon>
    </lineage>
</organism>